<dbReference type="AlphaFoldDB" id="A0A495V9F1"/>
<evidence type="ECO:0000259" key="1">
    <source>
        <dbReference type="SMART" id="SM00966"/>
    </source>
</evidence>
<evidence type="ECO:0000313" key="2">
    <source>
        <dbReference type="EMBL" id="RKT44997.1"/>
    </source>
</evidence>
<dbReference type="SUPFAM" id="SSF89447">
    <property type="entry name" value="AbrB/MazE/MraZ-like"/>
    <property type="match status" value="1"/>
</dbReference>
<feature type="domain" description="SpoVT-AbrB" evidence="1">
    <location>
        <begin position="17"/>
        <end position="62"/>
    </location>
</feature>
<dbReference type="Proteomes" id="UP000274556">
    <property type="component" value="Unassembled WGS sequence"/>
</dbReference>
<dbReference type="GO" id="GO:0003677">
    <property type="term" value="F:DNA binding"/>
    <property type="evidence" value="ECO:0007669"/>
    <property type="project" value="InterPro"/>
</dbReference>
<protein>
    <submittedName>
        <fullName evidence="2">AbrB family transcriptional regulator</fullName>
    </submittedName>
</protein>
<dbReference type="NCBIfam" id="TIGR01439">
    <property type="entry name" value="lp_hng_hel_AbrB"/>
    <property type="match status" value="1"/>
</dbReference>
<dbReference type="EMBL" id="RBXL01000001">
    <property type="protein sequence ID" value="RKT44997.1"/>
    <property type="molecule type" value="Genomic_DNA"/>
</dbReference>
<sequence>MSYVSWVSIVDNIMETTRLSSKGQVILPKVIREQYHWPVGTEFEIEECPDSIVLRPKKPVPTTVLSDVVGCAGYRGPTKSLDDMEDAIALGVSERHARSRY</sequence>
<dbReference type="Pfam" id="PF04014">
    <property type="entry name" value="MazE_antitoxin"/>
    <property type="match status" value="1"/>
</dbReference>
<keyword evidence="3" id="KW-1185">Reference proteome</keyword>
<dbReference type="InterPro" id="IPR007159">
    <property type="entry name" value="SpoVT-AbrB_dom"/>
</dbReference>
<gene>
    <name evidence="2" type="ORF">BDD21_2409</name>
</gene>
<proteinExistence type="predicted"/>
<accession>A0A495V9F1</accession>
<name>A0A495V9F1_9GAMM</name>
<dbReference type="Gene3D" id="2.10.260.10">
    <property type="match status" value="1"/>
</dbReference>
<dbReference type="SMART" id="SM00966">
    <property type="entry name" value="SpoVT_AbrB"/>
    <property type="match status" value="1"/>
</dbReference>
<comment type="caution">
    <text evidence="2">The sequence shown here is derived from an EMBL/GenBank/DDBJ whole genome shotgun (WGS) entry which is preliminary data.</text>
</comment>
<evidence type="ECO:0000313" key="3">
    <source>
        <dbReference type="Proteomes" id="UP000274556"/>
    </source>
</evidence>
<reference evidence="2 3" key="1">
    <citation type="submission" date="2018-10" db="EMBL/GenBank/DDBJ databases">
        <title>Genomic Encyclopedia of Archaeal and Bacterial Type Strains, Phase II (KMG-II): from individual species to whole genera.</title>
        <authorList>
            <person name="Goeker M."/>
        </authorList>
    </citation>
    <scope>NUCLEOTIDE SEQUENCE [LARGE SCALE GENOMIC DNA]</scope>
    <source>
        <strain evidence="2 3">DSM 235</strain>
    </source>
</reference>
<dbReference type="InterPro" id="IPR037914">
    <property type="entry name" value="SpoVT-AbrB_sf"/>
</dbReference>
<organism evidence="2 3">
    <name type="scientific">Thiocapsa rosea</name>
    <dbReference type="NCBI Taxonomy" id="69360"/>
    <lineage>
        <taxon>Bacteria</taxon>
        <taxon>Pseudomonadati</taxon>
        <taxon>Pseudomonadota</taxon>
        <taxon>Gammaproteobacteria</taxon>
        <taxon>Chromatiales</taxon>
        <taxon>Chromatiaceae</taxon>
        <taxon>Thiocapsa</taxon>
    </lineage>
</organism>